<gene>
    <name evidence="1" type="ORF">KUA55_04005</name>
</gene>
<dbReference type="RefSeq" id="WP_218324900.1">
    <property type="nucleotide sequence ID" value="NZ_JAHUZB010000002.1"/>
</dbReference>
<name>A0ABS6TAA4_9ENTE</name>
<sequence length="123" mass="13949">MRNRWPLFLSASLAAFFLGKKVLKKEPQSAPNLSDISGTYTGTWQFSNPKEQTQHELTIYPDFSIKIDGRDLKYQMIELTAEKFAMQDPLGYHLVISTNDGQPAAIYDEADDITLPIIPLKEN</sequence>
<reference evidence="1 2" key="1">
    <citation type="submission" date="2021-06" db="EMBL/GenBank/DDBJ databases">
        <title>Enterococcus alishanensis sp. nov., a novel lactic acid bacterium isolated from fresh coffee beans.</title>
        <authorList>
            <person name="Chen Y.-S."/>
        </authorList>
    </citation>
    <scope>NUCLEOTIDE SEQUENCE [LARGE SCALE GENOMIC DNA]</scope>
    <source>
        <strain evidence="1 2">ALS3</strain>
    </source>
</reference>
<protein>
    <submittedName>
        <fullName evidence="1">DUF4828 domain-containing protein</fullName>
    </submittedName>
</protein>
<dbReference type="InterPro" id="IPR032254">
    <property type="entry name" value="DUF4828"/>
</dbReference>
<dbReference type="Pfam" id="PF16110">
    <property type="entry name" value="DUF4828"/>
    <property type="match status" value="1"/>
</dbReference>
<evidence type="ECO:0000313" key="1">
    <source>
        <dbReference type="EMBL" id="MBV7389832.1"/>
    </source>
</evidence>
<proteinExistence type="predicted"/>
<dbReference type="EMBL" id="JAHUZB010000002">
    <property type="protein sequence ID" value="MBV7389832.1"/>
    <property type="molecule type" value="Genomic_DNA"/>
</dbReference>
<dbReference type="Proteomes" id="UP000774130">
    <property type="component" value="Unassembled WGS sequence"/>
</dbReference>
<comment type="caution">
    <text evidence="1">The sequence shown here is derived from an EMBL/GenBank/DDBJ whole genome shotgun (WGS) entry which is preliminary data.</text>
</comment>
<accession>A0ABS6TAA4</accession>
<evidence type="ECO:0000313" key="2">
    <source>
        <dbReference type="Proteomes" id="UP000774130"/>
    </source>
</evidence>
<keyword evidence="2" id="KW-1185">Reference proteome</keyword>
<organism evidence="1 2">
    <name type="scientific">Enterococcus alishanensis</name>
    <dbReference type="NCBI Taxonomy" id="1303817"/>
    <lineage>
        <taxon>Bacteria</taxon>
        <taxon>Bacillati</taxon>
        <taxon>Bacillota</taxon>
        <taxon>Bacilli</taxon>
        <taxon>Lactobacillales</taxon>
        <taxon>Enterococcaceae</taxon>
        <taxon>Enterococcus</taxon>
    </lineage>
</organism>